<name>A0ABP6IFN3_9ACTN</name>
<proteinExistence type="predicted"/>
<organism evidence="1 2">
    <name type="scientific">Streptosporangium fragile</name>
    <dbReference type="NCBI Taxonomy" id="46186"/>
    <lineage>
        <taxon>Bacteria</taxon>
        <taxon>Bacillati</taxon>
        <taxon>Actinomycetota</taxon>
        <taxon>Actinomycetes</taxon>
        <taxon>Streptosporangiales</taxon>
        <taxon>Streptosporangiaceae</taxon>
        <taxon>Streptosporangium</taxon>
    </lineage>
</organism>
<accession>A0ABP6IFN3</accession>
<reference evidence="2" key="1">
    <citation type="journal article" date="2019" name="Int. J. Syst. Evol. Microbiol.">
        <title>The Global Catalogue of Microorganisms (GCM) 10K type strain sequencing project: providing services to taxonomists for standard genome sequencing and annotation.</title>
        <authorList>
            <consortium name="The Broad Institute Genomics Platform"/>
            <consortium name="The Broad Institute Genome Sequencing Center for Infectious Disease"/>
            <person name="Wu L."/>
            <person name="Ma J."/>
        </authorList>
    </citation>
    <scope>NUCLEOTIDE SEQUENCE [LARGE SCALE GENOMIC DNA]</scope>
    <source>
        <strain evidence="2">JCM 6242</strain>
    </source>
</reference>
<comment type="caution">
    <text evidence="1">The sequence shown here is derived from an EMBL/GenBank/DDBJ whole genome shotgun (WGS) entry which is preliminary data.</text>
</comment>
<gene>
    <name evidence="1" type="ORF">GCM10010517_40800</name>
</gene>
<keyword evidence="2" id="KW-1185">Reference proteome</keyword>
<protein>
    <submittedName>
        <fullName evidence="1">Uncharacterized protein</fullName>
    </submittedName>
</protein>
<sequence length="95" mass="10356">MVKKRSVPFTRASDSGSFYALWPCDDREDLATLPVIFRMRGASSAEERHARFRAIALTAKTHQAEACARAPCRAPEAVELCVEHGQEGHAQAGSA</sequence>
<evidence type="ECO:0000313" key="1">
    <source>
        <dbReference type="EMBL" id="GAA2878712.1"/>
    </source>
</evidence>
<dbReference type="EMBL" id="BAAAVI010000028">
    <property type="protein sequence ID" value="GAA2878712.1"/>
    <property type="molecule type" value="Genomic_DNA"/>
</dbReference>
<dbReference type="Proteomes" id="UP001500831">
    <property type="component" value="Unassembled WGS sequence"/>
</dbReference>
<evidence type="ECO:0000313" key="2">
    <source>
        <dbReference type="Proteomes" id="UP001500831"/>
    </source>
</evidence>